<proteinExistence type="inferred from homology"/>
<comment type="subcellular location">
    <subcellularLocation>
        <location evidence="1 7">Cell membrane</location>
        <topology evidence="1 7">Multi-pass membrane protein</topology>
    </subcellularLocation>
</comment>
<dbReference type="RefSeq" id="WP_082620159.1">
    <property type="nucleotide sequence ID" value="NZ_AYYR01000013.1"/>
</dbReference>
<evidence type="ECO:0000256" key="6">
    <source>
        <dbReference type="ARBA" id="ARBA00023136"/>
    </source>
</evidence>
<name>A0A0R2BDL5_SECCO</name>
<dbReference type="Gene3D" id="1.10.3720.10">
    <property type="entry name" value="MetI-like"/>
    <property type="match status" value="1"/>
</dbReference>
<evidence type="ECO:0000256" key="1">
    <source>
        <dbReference type="ARBA" id="ARBA00004651"/>
    </source>
</evidence>
<dbReference type="GO" id="GO:0005886">
    <property type="term" value="C:plasma membrane"/>
    <property type="evidence" value="ECO:0007669"/>
    <property type="project" value="UniProtKB-SubCell"/>
</dbReference>
<dbReference type="PROSITE" id="PS50928">
    <property type="entry name" value="ABC_TM1"/>
    <property type="match status" value="1"/>
</dbReference>
<dbReference type="InterPro" id="IPR000515">
    <property type="entry name" value="MetI-like"/>
</dbReference>
<evidence type="ECO:0000256" key="2">
    <source>
        <dbReference type="ARBA" id="ARBA00022448"/>
    </source>
</evidence>
<evidence type="ECO:0000256" key="3">
    <source>
        <dbReference type="ARBA" id="ARBA00022475"/>
    </source>
</evidence>
<dbReference type="CDD" id="cd06261">
    <property type="entry name" value="TM_PBP2"/>
    <property type="match status" value="1"/>
</dbReference>
<organism evidence="9 10">
    <name type="scientific">Secundilactobacillus collinoides DSM 20515 = JCM 1123</name>
    <dbReference type="NCBI Taxonomy" id="1423733"/>
    <lineage>
        <taxon>Bacteria</taxon>
        <taxon>Bacillati</taxon>
        <taxon>Bacillota</taxon>
        <taxon>Bacilli</taxon>
        <taxon>Lactobacillales</taxon>
        <taxon>Lactobacillaceae</taxon>
        <taxon>Secundilactobacillus</taxon>
    </lineage>
</organism>
<keyword evidence="3" id="KW-1003">Cell membrane</keyword>
<sequence length="295" mass="32087">MKAVRVKNLEESTPITDSVHQAEALGAKAEAGIGTRLKDGFLFVAKRGLLAWVLLLVVWQIAATVMGGSFLPTPLKTLAGAQELIKSGTLQSDLLVSLFRILCGWLIGTIIAVPLGLVIGQFKIVRWLIEPLINFFRFVPAIGFLTLFLLWFGVGEVSKVALIIYATMFPIIINTISGVIAIDPLKIESAQSQGASKFQIFYSVVIPSSVPSIFTGVRLGLGGAIIAIVAAEMLAAQNGIGYLIYTSRLYYRTDWIFVGIFILGFIGFLSDTLLRLFGNVVLKKYGISDSRRTTK</sequence>
<evidence type="ECO:0000256" key="7">
    <source>
        <dbReference type="RuleBase" id="RU363032"/>
    </source>
</evidence>
<dbReference type="Proteomes" id="UP000051845">
    <property type="component" value="Unassembled WGS sequence"/>
</dbReference>
<dbReference type="PANTHER" id="PTHR30151">
    <property type="entry name" value="ALKANE SULFONATE ABC TRANSPORTER-RELATED, MEMBRANE SUBUNIT"/>
    <property type="match status" value="1"/>
</dbReference>
<dbReference type="PATRIC" id="fig|1423733.4.peg.516"/>
<evidence type="ECO:0000256" key="5">
    <source>
        <dbReference type="ARBA" id="ARBA00022989"/>
    </source>
</evidence>
<dbReference type="Pfam" id="PF00528">
    <property type="entry name" value="BPD_transp_1"/>
    <property type="match status" value="1"/>
</dbReference>
<keyword evidence="2 7" id="KW-0813">Transport</keyword>
<feature type="domain" description="ABC transmembrane type-1" evidence="8">
    <location>
        <begin position="94"/>
        <end position="278"/>
    </location>
</feature>
<protein>
    <submittedName>
        <fullName evidence="9">Taurine ABC transporter permease</fullName>
    </submittedName>
</protein>
<gene>
    <name evidence="9" type="ORF">FC82_GL000494</name>
</gene>
<dbReference type="EMBL" id="AYYR01000013">
    <property type="protein sequence ID" value="KRM77249.1"/>
    <property type="molecule type" value="Genomic_DNA"/>
</dbReference>
<evidence type="ECO:0000256" key="4">
    <source>
        <dbReference type="ARBA" id="ARBA00022692"/>
    </source>
</evidence>
<evidence type="ECO:0000259" key="8">
    <source>
        <dbReference type="PROSITE" id="PS50928"/>
    </source>
</evidence>
<dbReference type="FunFam" id="1.10.3720.10:FF:000003">
    <property type="entry name" value="Aliphatic sulfonate ABC transporter permease"/>
    <property type="match status" value="1"/>
</dbReference>
<feature type="transmembrane region" description="Helical" evidence="7">
    <location>
        <begin position="49"/>
        <end position="71"/>
    </location>
</feature>
<keyword evidence="6 7" id="KW-0472">Membrane</keyword>
<dbReference type="GO" id="GO:0042918">
    <property type="term" value="P:alkanesulfonate transmembrane transport"/>
    <property type="evidence" value="ECO:0007669"/>
    <property type="project" value="UniProtKB-ARBA"/>
</dbReference>
<dbReference type="AlphaFoldDB" id="A0A0R2BDL5"/>
<dbReference type="InterPro" id="IPR035906">
    <property type="entry name" value="MetI-like_sf"/>
</dbReference>
<keyword evidence="4 7" id="KW-0812">Transmembrane</keyword>
<accession>A0A0R2BDL5</accession>
<reference evidence="9 10" key="1">
    <citation type="journal article" date="2015" name="Genome Announc.">
        <title>Expanding the biotechnology potential of lactobacilli through comparative genomics of 213 strains and associated genera.</title>
        <authorList>
            <person name="Sun Z."/>
            <person name="Harris H.M."/>
            <person name="McCann A."/>
            <person name="Guo C."/>
            <person name="Argimon S."/>
            <person name="Zhang W."/>
            <person name="Yang X."/>
            <person name="Jeffery I.B."/>
            <person name="Cooney J.C."/>
            <person name="Kagawa T.F."/>
            <person name="Liu W."/>
            <person name="Song Y."/>
            <person name="Salvetti E."/>
            <person name="Wrobel A."/>
            <person name="Rasinkangas P."/>
            <person name="Parkhill J."/>
            <person name="Rea M.C."/>
            <person name="O'Sullivan O."/>
            <person name="Ritari J."/>
            <person name="Douillard F.P."/>
            <person name="Paul Ross R."/>
            <person name="Yang R."/>
            <person name="Briner A.E."/>
            <person name="Felis G.E."/>
            <person name="de Vos W.M."/>
            <person name="Barrangou R."/>
            <person name="Klaenhammer T.R."/>
            <person name="Caufield P.W."/>
            <person name="Cui Y."/>
            <person name="Zhang H."/>
            <person name="O'Toole P.W."/>
        </authorList>
    </citation>
    <scope>NUCLEOTIDE SEQUENCE [LARGE SCALE GENOMIC DNA]</scope>
    <source>
        <strain evidence="9 10">DSM 20515</strain>
    </source>
</reference>
<dbReference type="PANTHER" id="PTHR30151:SF0">
    <property type="entry name" value="ABC TRANSPORTER PERMEASE PROTEIN MJ0413-RELATED"/>
    <property type="match status" value="1"/>
</dbReference>
<dbReference type="STRING" id="33960.TY91_07615"/>
<comment type="caution">
    <text evidence="9">The sequence shown here is derived from an EMBL/GenBank/DDBJ whole genome shotgun (WGS) entry which is preliminary data.</text>
</comment>
<feature type="transmembrane region" description="Helical" evidence="7">
    <location>
        <begin position="160"/>
        <end position="182"/>
    </location>
</feature>
<evidence type="ECO:0000313" key="9">
    <source>
        <dbReference type="EMBL" id="KRM77249.1"/>
    </source>
</evidence>
<feature type="transmembrane region" description="Helical" evidence="7">
    <location>
        <begin position="98"/>
        <end position="120"/>
    </location>
</feature>
<evidence type="ECO:0000313" key="10">
    <source>
        <dbReference type="Proteomes" id="UP000051845"/>
    </source>
</evidence>
<feature type="transmembrane region" description="Helical" evidence="7">
    <location>
        <begin position="220"/>
        <end position="243"/>
    </location>
</feature>
<feature type="transmembrane region" description="Helical" evidence="7">
    <location>
        <begin position="255"/>
        <end position="277"/>
    </location>
</feature>
<dbReference type="SUPFAM" id="SSF161098">
    <property type="entry name" value="MetI-like"/>
    <property type="match status" value="1"/>
</dbReference>
<keyword evidence="5 7" id="KW-1133">Transmembrane helix</keyword>
<comment type="similarity">
    <text evidence="7">Belongs to the binding-protein-dependent transport system permease family.</text>
</comment>
<feature type="transmembrane region" description="Helical" evidence="7">
    <location>
        <begin position="132"/>
        <end position="154"/>
    </location>
</feature>